<dbReference type="EMBL" id="CP014242">
    <property type="protein sequence ID" value="AMD19255.1"/>
    <property type="molecule type" value="Genomic_DNA"/>
</dbReference>
<keyword evidence="6 8" id="KW-1133">Transmembrane helix</keyword>
<evidence type="ECO:0000313" key="10">
    <source>
        <dbReference type="EMBL" id="AMD19255.1"/>
    </source>
</evidence>
<evidence type="ECO:0000256" key="8">
    <source>
        <dbReference type="SAM" id="Phobius"/>
    </source>
</evidence>
<dbReference type="PANTHER" id="PTHR43341:SF13">
    <property type="entry name" value="HISTIDINE PERMEASE"/>
    <property type="match status" value="1"/>
</dbReference>
<comment type="similarity">
    <text evidence="2">Belongs to the amino acid-polyamine-organocation (APC) superfamily. YAT (TC 2.A.3.10) family.</text>
</comment>
<dbReference type="RefSeq" id="XP_017986251.1">
    <property type="nucleotide sequence ID" value="XM_018130762.1"/>
</dbReference>
<evidence type="ECO:0000256" key="4">
    <source>
        <dbReference type="ARBA" id="ARBA00022692"/>
    </source>
</evidence>
<comment type="subcellular location">
    <subcellularLocation>
        <location evidence="1">Membrane</location>
        <topology evidence="1">Multi-pass membrane protein</topology>
    </subcellularLocation>
</comment>
<feature type="transmembrane region" description="Helical" evidence="8">
    <location>
        <begin position="369"/>
        <end position="388"/>
    </location>
</feature>
<dbReference type="NCBIfam" id="TIGR00913">
    <property type="entry name" value="2A0310"/>
    <property type="match status" value="1"/>
</dbReference>
<gene>
    <name evidence="10" type="ORF">AW171_hschr21073</name>
</gene>
<feature type="transmembrane region" description="Helical" evidence="8">
    <location>
        <begin position="180"/>
        <end position="201"/>
    </location>
</feature>
<feature type="transmembrane region" description="Helical" evidence="8">
    <location>
        <begin position="324"/>
        <end position="348"/>
    </location>
</feature>
<dbReference type="Pfam" id="PF00324">
    <property type="entry name" value="AA_permease"/>
    <property type="match status" value="1"/>
</dbReference>
<evidence type="ECO:0000256" key="2">
    <source>
        <dbReference type="ARBA" id="ARBA00006983"/>
    </source>
</evidence>
<dbReference type="InterPro" id="IPR004840">
    <property type="entry name" value="Amino_acid_permease_CS"/>
</dbReference>
<keyword evidence="5" id="KW-0029">Amino-acid transport</keyword>
<evidence type="ECO:0000256" key="5">
    <source>
        <dbReference type="ARBA" id="ARBA00022970"/>
    </source>
</evidence>
<keyword evidence="3" id="KW-0813">Transport</keyword>
<proteinExistence type="inferred from homology"/>
<dbReference type="InterPro" id="IPR004841">
    <property type="entry name" value="AA-permease/SLC12A_dom"/>
</dbReference>
<dbReference type="AlphaFoldDB" id="A0A125RE30"/>
<keyword evidence="11" id="KW-1185">Reference proteome</keyword>
<reference evidence="10 11" key="1">
    <citation type="submission" date="2016-01" db="EMBL/GenBank/DDBJ databases">
        <title>Genome sequence of the yeast Holleya sinecauda.</title>
        <authorList>
            <person name="Dietrich F.S."/>
        </authorList>
    </citation>
    <scope>NUCLEOTIDE SEQUENCE [LARGE SCALE GENOMIC DNA]</scope>
    <source>
        <strain evidence="10 11">ATCC 58844</strain>
    </source>
</reference>
<feature type="transmembrane region" description="Helical" evidence="8">
    <location>
        <begin position="434"/>
        <end position="461"/>
    </location>
</feature>
<accession>A0A125RE30</accession>
<dbReference type="GO" id="GO:0015171">
    <property type="term" value="F:amino acid transmembrane transporter activity"/>
    <property type="evidence" value="ECO:0007669"/>
    <property type="project" value="TreeGrafter"/>
</dbReference>
<feature type="transmembrane region" description="Helical" evidence="8">
    <location>
        <begin position="149"/>
        <end position="168"/>
    </location>
</feature>
<dbReference type="GO" id="GO:0016020">
    <property type="term" value="C:membrane"/>
    <property type="evidence" value="ECO:0007669"/>
    <property type="project" value="UniProtKB-SubCell"/>
</dbReference>
<evidence type="ECO:0000259" key="9">
    <source>
        <dbReference type="Pfam" id="PF00324"/>
    </source>
</evidence>
<dbReference type="InterPro" id="IPR004762">
    <property type="entry name" value="Amino_acid_permease_fungi"/>
</dbReference>
<keyword evidence="4 8" id="KW-0812">Transmembrane</keyword>
<keyword evidence="7 8" id="KW-0472">Membrane</keyword>
<dbReference type="Gene3D" id="1.20.1740.10">
    <property type="entry name" value="Amino acid/polyamine transporter I"/>
    <property type="match status" value="1"/>
</dbReference>
<evidence type="ECO:0000256" key="7">
    <source>
        <dbReference type="ARBA" id="ARBA00023136"/>
    </source>
</evidence>
<dbReference type="PROSITE" id="PS00218">
    <property type="entry name" value="AMINO_ACID_PERMEASE_1"/>
    <property type="match status" value="1"/>
</dbReference>
<feature type="transmembrane region" description="Helical" evidence="8">
    <location>
        <begin position="91"/>
        <end position="109"/>
    </location>
</feature>
<organism evidence="10 11">
    <name type="scientific">Eremothecium sinecaudum</name>
    <dbReference type="NCBI Taxonomy" id="45286"/>
    <lineage>
        <taxon>Eukaryota</taxon>
        <taxon>Fungi</taxon>
        <taxon>Dikarya</taxon>
        <taxon>Ascomycota</taxon>
        <taxon>Saccharomycotina</taxon>
        <taxon>Saccharomycetes</taxon>
        <taxon>Saccharomycetales</taxon>
        <taxon>Saccharomycetaceae</taxon>
        <taxon>Eremothecium</taxon>
    </lineage>
</organism>
<dbReference type="GeneID" id="28721521"/>
<feature type="transmembrane region" description="Helical" evidence="8">
    <location>
        <begin position="68"/>
        <end position="85"/>
    </location>
</feature>
<feature type="domain" description="Amino acid permease/ SLC12A" evidence="9">
    <location>
        <begin position="40"/>
        <end position="503"/>
    </location>
</feature>
<feature type="transmembrane region" description="Helical" evidence="8">
    <location>
        <begin position="38"/>
        <end position="56"/>
    </location>
</feature>
<evidence type="ECO:0000256" key="1">
    <source>
        <dbReference type="ARBA" id="ARBA00004141"/>
    </source>
</evidence>
<feature type="transmembrane region" description="Helical" evidence="8">
    <location>
        <begin position="267"/>
        <end position="287"/>
    </location>
</feature>
<evidence type="ECO:0000313" key="11">
    <source>
        <dbReference type="Proteomes" id="UP000243052"/>
    </source>
</evidence>
<evidence type="ECO:0000256" key="3">
    <source>
        <dbReference type="ARBA" id="ARBA00022448"/>
    </source>
</evidence>
<dbReference type="OrthoDB" id="3900342at2759"/>
<dbReference type="InterPro" id="IPR050524">
    <property type="entry name" value="APC_YAT"/>
</dbReference>
<name>A0A125RE30_9SACH</name>
<feature type="transmembrane region" description="Helical" evidence="8">
    <location>
        <begin position="394"/>
        <end position="413"/>
    </location>
</feature>
<dbReference type="PANTHER" id="PTHR43341">
    <property type="entry name" value="AMINO ACID PERMEASE"/>
    <property type="match status" value="1"/>
</dbReference>
<dbReference type="FunFam" id="1.20.1740.10:FF:000017">
    <property type="entry name" value="Amino acid permease"/>
    <property type="match status" value="1"/>
</dbReference>
<evidence type="ECO:0000256" key="6">
    <source>
        <dbReference type="ARBA" id="ARBA00022989"/>
    </source>
</evidence>
<feature type="transmembrane region" description="Helical" evidence="8">
    <location>
        <begin position="121"/>
        <end position="143"/>
    </location>
</feature>
<dbReference type="PIRSF" id="PIRSF006060">
    <property type="entry name" value="AA_transporter"/>
    <property type="match status" value="1"/>
</dbReference>
<dbReference type="Proteomes" id="UP000243052">
    <property type="component" value="Chromosome ii"/>
</dbReference>
<protein>
    <submittedName>
        <fullName evidence="10">HBR354Wp</fullName>
    </submittedName>
</protein>
<feature type="transmembrane region" description="Helical" evidence="8">
    <location>
        <begin position="481"/>
        <end position="497"/>
    </location>
</feature>
<sequence length="549" mass="60168">MKSSKQEYFIERDVDSRRSEIVSNEPDKPSTMNRDLSVRHLLMLAVGGAIGTGLFVNSGSALHSGGPASLLIAWTIISTCLFTVVNSLGELAAAYPVVGGFMVYVPRFVEPSFGFAININYLAQWAILLPLELVAASITIKFWNRSVNSDVWVTIFYICLLCANMLDVKSFGETEFVLSMVKIVAILAFYILGVVIVLGGGPSGGFVGLKYWHDPGAFVGQTAGERLQGLCSVFVTAAFSYSGTELVGLSAAESSNPRRTLPKASKLTFWTITSCYIAVLTIIGCLVRSDDPRLLRGSSSVDVAASPLVIAIENGGVRGLPSLMNAIILIAILSVANSSVYACSRCIVSMSQVGHLPRKLGYIDKKGRPLVAIFITLFIGLLSFIATSDKQQEIFTWLSAVSGLSTIFCWLAINLAHIRFRYALRSRDRTLDELPYVSVSGIIGSWYGVLVLLIVLGVSFWTSIYPAGASAPSARSFFEGFLSFPIFLVCYVGHKLYTRNWRLLTKTADIDLDSGRRQVDIDILQLEKEQEKEQIAKQSFLKRIWNFLF</sequence>